<organism evidence="2 3">
    <name type="scientific">Coptis chinensis</name>
    <dbReference type="NCBI Taxonomy" id="261450"/>
    <lineage>
        <taxon>Eukaryota</taxon>
        <taxon>Viridiplantae</taxon>
        <taxon>Streptophyta</taxon>
        <taxon>Embryophyta</taxon>
        <taxon>Tracheophyta</taxon>
        <taxon>Spermatophyta</taxon>
        <taxon>Magnoliopsida</taxon>
        <taxon>Ranunculales</taxon>
        <taxon>Ranunculaceae</taxon>
        <taxon>Coptidoideae</taxon>
        <taxon>Coptis</taxon>
    </lineage>
</organism>
<dbReference type="PANTHER" id="PTHR10151">
    <property type="entry name" value="ECTONUCLEOTIDE PYROPHOSPHATASE/PHOSPHODIESTERASE"/>
    <property type="match status" value="1"/>
</dbReference>
<dbReference type="InterPro" id="IPR056892">
    <property type="entry name" value="Zf-AtTam37"/>
</dbReference>
<dbReference type="InterPro" id="IPR017850">
    <property type="entry name" value="Alkaline_phosphatase_core_sf"/>
</dbReference>
<accession>A0A835I7S2</accession>
<sequence length="254" mass="28172">MEYHLMMIARNPSVTTVKKIVTYGGVRRLKLHLARTCTDEEKSKLVPVEMHRTIGKLLADCEYRLFLKDGQNNHRENSWIGPVVLLQANICYYRDEIASSNVTKCCSGEKPKAKCVADAISDNRVELVHLPSAIDLNVPLPLKDYSTCDGSSPIIGLLDEGFVVERRNLSQRRCAGSHGYDNAYFSMRSIFIGHGPRFARGHKIPSFENVEIYNLITSILNIQGASNNGTAPFVNSVLLPNSYENGGSITSIAV</sequence>
<dbReference type="SUPFAM" id="SSF53649">
    <property type="entry name" value="Alkaline phosphatase-like"/>
    <property type="match status" value="1"/>
</dbReference>
<dbReference type="Proteomes" id="UP000631114">
    <property type="component" value="Unassembled WGS sequence"/>
</dbReference>
<dbReference type="GO" id="GO:0016787">
    <property type="term" value="F:hydrolase activity"/>
    <property type="evidence" value="ECO:0007669"/>
    <property type="project" value="UniProtKB-ARBA"/>
</dbReference>
<dbReference type="EMBL" id="JADFTS010000003">
    <property type="protein sequence ID" value="KAF9614000.1"/>
    <property type="molecule type" value="Genomic_DNA"/>
</dbReference>
<feature type="domain" description="AtTam37 zinc finger" evidence="1">
    <location>
        <begin position="104"/>
        <end position="152"/>
    </location>
</feature>
<reference evidence="2 3" key="1">
    <citation type="submission" date="2020-10" db="EMBL/GenBank/DDBJ databases">
        <title>The Coptis chinensis genome and diversification of protoberbering-type alkaloids.</title>
        <authorList>
            <person name="Wang B."/>
            <person name="Shu S."/>
            <person name="Song C."/>
            <person name="Liu Y."/>
        </authorList>
    </citation>
    <scope>NUCLEOTIDE SEQUENCE [LARGE SCALE GENOMIC DNA]</scope>
    <source>
        <strain evidence="2">HL-2020</strain>
        <tissue evidence="2">Leaf</tissue>
    </source>
</reference>
<dbReference type="Pfam" id="PF25112">
    <property type="entry name" value="zf-AtTam37"/>
    <property type="match status" value="1"/>
</dbReference>
<name>A0A835I7S2_9MAGN</name>
<dbReference type="OrthoDB" id="1046952at2759"/>
<dbReference type="AlphaFoldDB" id="A0A835I7S2"/>
<proteinExistence type="predicted"/>
<comment type="caution">
    <text evidence="2">The sequence shown here is derived from an EMBL/GenBank/DDBJ whole genome shotgun (WGS) entry which is preliminary data.</text>
</comment>
<protein>
    <recommendedName>
        <fullName evidence="1">AtTam37 zinc finger domain-containing protein</fullName>
    </recommendedName>
</protein>
<evidence type="ECO:0000313" key="2">
    <source>
        <dbReference type="EMBL" id="KAF9614000.1"/>
    </source>
</evidence>
<dbReference type="Gene3D" id="3.40.720.10">
    <property type="entry name" value="Alkaline Phosphatase, subunit A"/>
    <property type="match status" value="1"/>
</dbReference>
<evidence type="ECO:0000313" key="3">
    <source>
        <dbReference type="Proteomes" id="UP000631114"/>
    </source>
</evidence>
<dbReference type="GO" id="GO:0005773">
    <property type="term" value="C:vacuole"/>
    <property type="evidence" value="ECO:0007669"/>
    <property type="project" value="TreeGrafter"/>
</dbReference>
<evidence type="ECO:0000259" key="1">
    <source>
        <dbReference type="Pfam" id="PF25112"/>
    </source>
</evidence>
<keyword evidence="3" id="KW-1185">Reference proteome</keyword>
<gene>
    <name evidence="2" type="ORF">IFM89_014800</name>
</gene>
<dbReference type="PANTHER" id="PTHR10151:SF120">
    <property type="entry name" value="BIS(5'-ADENOSYL)-TRIPHOSPHATASE"/>
    <property type="match status" value="1"/>
</dbReference>